<evidence type="ECO:0000256" key="1">
    <source>
        <dbReference type="SAM" id="MobiDB-lite"/>
    </source>
</evidence>
<organism evidence="2 3">
    <name type="scientific">Taxus chinensis</name>
    <name type="common">Chinese yew</name>
    <name type="synonym">Taxus wallichiana var. chinensis</name>
    <dbReference type="NCBI Taxonomy" id="29808"/>
    <lineage>
        <taxon>Eukaryota</taxon>
        <taxon>Viridiplantae</taxon>
        <taxon>Streptophyta</taxon>
        <taxon>Embryophyta</taxon>
        <taxon>Tracheophyta</taxon>
        <taxon>Spermatophyta</taxon>
        <taxon>Pinopsida</taxon>
        <taxon>Pinidae</taxon>
        <taxon>Conifers II</taxon>
        <taxon>Cupressales</taxon>
        <taxon>Taxaceae</taxon>
        <taxon>Taxus</taxon>
    </lineage>
</organism>
<dbReference type="AlphaFoldDB" id="A0AA38L8E7"/>
<keyword evidence="3" id="KW-1185">Reference proteome</keyword>
<gene>
    <name evidence="2" type="ORF">KI387_026232</name>
</gene>
<feature type="region of interest" description="Disordered" evidence="1">
    <location>
        <begin position="1"/>
        <end position="26"/>
    </location>
</feature>
<feature type="non-terminal residue" evidence="2">
    <location>
        <position position="51"/>
    </location>
</feature>
<sequence length="51" mass="6102">DRSRSPRQREEHSDRPRTRHTSAANHIREILKLRPYHYSGDTGGFQEEAWL</sequence>
<feature type="non-terminal residue" evidence="2">
    <location>
        <position position="1"/>
    </location>
</feature>
<evidence type="ECO:0000313" key="3">
    <source>
        <dbReference type="Proteomes" id="UP000824469"/>
    </source>
</evidence>
<protein>
    <submittedName>
        <fullName evidence="2">Uncharacterized protein</fullName>
    </submittedName>
</protein>
<dbReference type="EMBL" id="JAHRHJ020000006">
    <property type="protein sequence ID" value="KAH9311197.1"/>
    <property type="molecule type" value="Genomic_DNA"/>
</dbReference>
<proteinExistence type="predicted"/>
<comment type="caution">
    <text evidence="2">The sequence shown here is derived from an EMBL/GenBank/DDBJ whole genome shotgun (WGS) entry which is preliminary data.</text>
</comment>
<accession>A0AA38L8E7</accession>
<dbReference type="Proteomes" id="UP000824469">
    <property type="component" value="Unassembled WGS sequence"/>
</dbReference>
<reference evidence="2 3" key="1">
    <citation type="journal article" date="2021" name="Nat. Plants">
        <title>The Taxus genome provides insights into paclitaxel biosynthesis.</title>
        <authorList>
            <person name="Xiong X."/>
            <person name="Gou J."/>
            <person name="Liao Q."/>
            <person name="Li Y."/>
            <person name="Zhou Q."/>
            <person name="Bi G."/>
            <person name="Li C."/>
            <person name="Du R."/>
            <person name="Wang X."/>
            <person name="Sun T."/>
            <person name="Guo L."/>
            <person name="Liang H."/>
            <person name="Lu P."/>
            <person name="Wu Y."/>
            <person name="Zhang Z."/>
            <person name="Ro D.K."/>
            <person name="Shang Y."/>
            <person name="Huang S."/>
            <person name="Yan J."/>
        </authorList>
    </citation>
    <scope>NUCLEOTIDE SEQUENCE [LARGE SCALE GENOMIC DNA]</scope>
    <source>
        <strain evidence="2">Ta-2019</strain>
    </source>
</reference>
<name>A0AA38L8E7_TAXCH</name>
<feature type="compositionally biased region" description="Basic and acidic residues" evidence="1">
    <location>
        <begin position="7"/>
        <end position="16"/>
    </location>
</feature>
<evidence type="ECO:0000313" key="2">
    <source>
        <dbReference type="EMBL" id="KAH9311197.1"/>
    </source>
</evidence>